<dbReference type="Proteomes" id="UP000614601">
    <property type="component" value="Unassembled WGS sequence"/>
</dbReference>
<dbReference type="AlphaFoldDB" id="A0A811LHM4"/>
<keyword evidence="2" id="KW-1185">Reference proteome</keyword>
<accession>A0A811LHM4</accession>
<organism evidence="1 2">
    <name type="scientific">Bursaphelenchus okinawaensis</name>
    <dbReference type="NCBI Taxonomy" id="465554"/>
    <lineage>
        <taxon>Eukaryota</taxon>
        <taxon>Metazoa</taxon>
        <taxon>Ecdysozoa</taxon>
        <taxon>Nematoda</taxon>
        <taxon>Chromadorea</taxon>
        <taxon>Rhabditida</taxon>
        <taxon>Tylenchina</taxon>
        <taxon>Tylenchomorpha</taxon>
        <taxon>Aphelenchoidea</taxon>
        <taxon>Aphelenchoididae</taxon>
        <taxon>Bursaphelenchus</taxon>
    </lineage>
</organism>
<evidence type="ECO:0000313" key="1">
    <source>
        <dbReference type="EMBL" id="CAD5226487.1"/>
    </source>
</evidence>
<sequence length="84" mass="9831">MWVLRDYFFPCWFPPIYTADGFLKEELEQRKQEILMKNGYQTALVLPTKLMIVPPTSRASRLSRSQPDVFTINIESDSDAVSFR</sequence>
<proteinExistence type="predicted"/>
<dbReference type="EMBL" id="CAJFDH010000005">
    <property type="protein sequence ID" value="CAD5226487.1"/>
    <property type="molecule type" value="Genomic_DNA"/>
</dbReference>
<comment type="caution">
    <text evidence="1">The sequence shown here is derived from an EMBL/GenBank/DDBJ whole genome shotgun (WGS) entry which is preliminary data.</text>
</comment>
<evidence type="ECO:0000313" key="2">
    <source>
        <dbReference type="Proteomes" id="UP000614601"/>
    </source>
</evidence>
<gene>
    <name evidence="1" type="ORF">BOKJ2_LOCUS12097</name>
</gene>
<protein>
    <submittedName>
        <fullName evidence="1">Uncharacterized protein</fullName>
    </submittedName>
</protein>
<reference evidence="1" key="1">
    <citation type="submission" date="2020-09" db="EMBL/GenBank/DDBJ databases">
        <authorList>
            <person name="Kikuchi T."/>
        </authorList>
    </citation>
    <scope>NUCLEOTIDE SEQUENCE</scope>
    <source>
        <strain evidence="1">SH1</strain>
    </source>
</reference>
<name>A0A811LHM4_9BILA</name>
<dbReference type="EMBL" id="CAJFCW020000005">
    <property type="protein sequence ID" value="CAG9122239.1"/>
    <property type="molecule type" value="Genomic_DNA"/>
</dbReference>
<dbReference type="OrthoDB" id="5844891at2759"/>
<dbReference type="Proteomes" id="UP000783686">
    <property type="component" value="Unassembled WGS sequence"/>
</dbReference>